<feature type="non-terminal residue" evidence="1">
    <location>
        <position position="44"/>
    </location>
</feature>
<dbReference type="EMBL" id="AWWV01013432">
    <property type="protein sequence ID" value="OMO61515.1"/>
    <property type="molecule type" value="Genomic_DNA"/>
</dbReference>
<sequence>MNTNNAGYNRLIHEEQAYNLRTLRDEHNEMLTTLNPKQRHVYLQ</sequence>
<organism evidence="1 2">
    <name type="scientific">Corchorus capsularis</name>
    <name type="common">Jute</name>
    <dbReference type="NCBI Taxonomy" id="210143"/>
    <lineage>
        <taxon>Eukaryota</taxon>
        <taxon>Viridiplantae</taxon>
        <taxon>Streptophyta</taxon>
        <taxon>Embryophyta</taxon>
        <taxon>Tracheophyta</taxon>
        <taxon>Spermatophyta</taxon>
        <taxon>Magnoliopsida</taxon>
        <taxon>eudicotyledons</taxon>
        <taxon>Gunneridae</taxon>
        <taxon>Pentapetalae</taxon>
        <taxon>rosids</taxon>
        <taxon>malvids</taxon>
        <taxon>Malvales</taxon>
        <taxon>Malvaceae</taxon>
        <taxon>Grewioideae</taxon>
        <taxon>Apeibeae</taxon>
        <taxon>Corchorus</taxon>
    </lineage>
</organism>
<comment type="caution">
    <text evidence="1">The sequence shown here is derived from an EMBL/GenBank/DDBJ whole genome shotgun (WGS) entry which is preliminary data.</text>
</comment>
<gene>
    <name evidence="1" type="ORF">CCACVL1_23453</name>
</gene>
<name>A0A1R3GTS8_COCAP</name>
<proteinExistence type="predicted"/>
<evidence type="ECO:0000313" key="2">
    <source>
        <dbReference type="Proteomes" id="UP000188268"/>
    </source>
</evidence>
<keyword evidence="2" id="KW-1185">Reference proteome</keyword>
<accession>A0A1R3GTS8</accession>
<evidence type="ECO:0000313" key="1">
    <source>
        <dbReference type="EMBL" id="OMO61515.1"/>
    </source>
</evidence>
<dbReference type="AlphaFoldDB" id="A0A1R3GTS8"/>
<dbReference type="Gramene" id="OMO61515">
    <property type="protein sequence ID" value="OMO61515"/>
    <property type="gene ID" value="CCACVL1_23453"/>
</dbReference>
<reference evidence="1 2" key="1">
    <citation type="submission" date="2013-09" db="EMBL/GenBank/DDBJ databases">
        <title>Corchorus capsularis genome sequencing.</title>
        <authorList>
            <person name="Alam M."/>
            <person name="Haque M.S."/>
            <person name="Islam M.S."/>
            <person name="Emdad E.M."/>
            <person name="Islam M.M."/>
            <person name="Ahmed B."/>
            <person name="Halim A."/>
            <person name="Hossen Q.M.M."/>
            <person name="Hossain M.Z."/>
            <person name="Ahmed R."/>
            <person name="Khan M.M."/>
            <person name="Islam R."/>
            <person name="Rashid M.M."/>
            <person name="Khan S.A."/>
            <person name="Rahman M.S."/>
            <person name="Alam M."/>
        </authorList>
    </citation>
    <scope>NUCLEOTIDE SEQUENCE [LARGE SCALE GENOMIC DNA]</scope>
    <source>
        <strain evidence="2">cv. CVL-1</strain>
        <tissue evidence="1">Whole seedling</tissue>
    </source>
</reference>
<protein>
    <submittedName>
        <fullName evidence="1">Uncharacterized protein</fullName>
    </submittedName>
</protein>
<dbReference type="Proteomes" id="UP000188268">
    <property type="component" value="Unassembled WGS sequence"/>
</dbReference>